<feature type="binding site" evidence="13">
    <location>
        <position position="468"/>
    </location>
    <ligand>
        <name>Zn(2+)</name>
        <dbReference type="ChEBI" id="CHEBI:29105"/>
        <note>catalytic</note>
    </ligand>
</feature>
<organism evidence="15">
    <name type="scientific">uncultured Thermomicrobiales bacterium</name>
    <dbReference type="NCBI Taxonomy" id="1645740"/>
    <lineage>
        <taxon>Bacteria</taxon>
        <taxon>Pseudomonadati</taxon>
        <taxon>Thermomicrobiota</taxon>
        <taxon>Thermomicrobia</taxon>
        <taxon>Thermomicrobiales</taxon>
        <taxon>environmental samples</taxon>
    </lineage>
</organism>
<evidence type="ECO:0000256" key="2">
    <source>
        <dbReference type="ARBA" id="ARBA00022490"/>
    </source>
</evidence>
<dbReference type="InterPro" id="IPR004154">
    <property type="entry name" value="Anticodon-bd"/>
</dbReference>
<proteinExistence type="inferred from homology"/>
<dbReference type="GO" id="GO:0006435">
    <property type="term" value="P:threonyl-tRNA aminoacylation"/>
    <property type="evidence" value="ECO:0007669"/>
    <property type="project" value="UniProtKB-UniRule"/>
</dbReference>
<evidence type="ECO:0000256" key="9">
    <source>
        <dbReference type="ARBA" id="ARBA00022884"/>
    </source>
</evidence>
<dbReference type="Pfam" id="PF00587">
    <property type="entry name" value="tRNA-synt_2b"/>
    <property type="match status" value="1"/>
</dbReference>
<comment type="subunit">
    <text evidence="13">Homodimer.</text>
</comment>
<accession>A0A6J4UT65</accession>
<dbReference type="InterPro" id="IPR033728">
    <property type="entry name" value="ThrRS_core"/>
</dbReference>
<dbReference type="PROSITE" id="PS50862">
    <property type="entry name" value="AA_TRNA_LIGASE_II"/>
    <property type="match status" value="1"/>
</dbReference>
<dbReference type="PANTHER" id="PTHR11451">
    <property type="entry name" value="THREONINE-TRNA LIGASE"/>
    <property type="match status" value="1"/>
</dbReference>
<dbReference type="GO" id="GO:0004829">
    <property type="term" value="F:threonine-tRNA ligase activity"/>
    <property type="evidence" value="ECO:0007669"/>
    <property type="project" value="UniProtKB-UniRule"/>
</dbReference>
<evidence type="ECO:0000256" key="4">
    <source>
        <dbReference type="ARBA" id="ARBA00022598"/>
    </source>
</evidence>
<keyword evidence="11 13" id="KW-0030">Aminoacyl-tRNA synthetase</keyword>
<dbReference type="FunFam" id="3.30.980.10:FF:000005">
    <property type="entry name" value="Threonyl-tRNA synthetase, mitochondrial"/>
    <property type="match status" value="1"/>
</dbReference>
<dbReference type="GO" id="GO:0046872">
    <property type="term" value="F:metal ion binding"/>
    <property type="evidence" value="ECO:0007669"/>
    <property type="project" value="UniProtKB-KW"/>
</dbReference>
<dbReference type="InterPro" id="IPR002314">
    <property type="entry name" value="aa-tRNA-synt_IIb"/>
</dbReference>
<gene>
    <name evidence="13" type="primary">thrS</name>
    <name evidence="15" type="ORF">AVDCRST_MAG70-1606</name>
</gene>
<dbReference type="NCBIfam" id="TIGR00418">
    <property type="entry name" value="thrS"/>
    <property type="match status" value="1"/>
</dbReference>
<feature type="domain" description="Aminoacyl-transfer RNA synthetases class-II family profile" evidence="14">
    <location>
        <begin position="229"/>
        <end position="491"/>
    </location>
</feature>
<dbReference type="FunFam" id="3.30.54.20:FF:000002">
    <property type="entry name" value="Threonine--tRNA ligase"/>
    <property type="match status" value="1"/>
</dbReference>
<dbReference type="FunFam" id="3.40.50.800:FF:000001">
    <property type="entry name" value="Threonine--tRNA ligase"/>
    <property type="match status" value="1"/>
</dbReference>
<name>A0A6J4UT65_9BACT</name>
<keyword evidence="3 13" id="KW-0820">tRNA-binding</keyword>
<keyword evidence="5 13" id="KW-0479">Metal-binding</keyword>
<comment type="similarity">
    <text evidence="1 13">Belongs to the class-II aminoacyl-tRNA synthetase family.</text>
</comment>
<sequence>MSGIPIAEEVAEMDVAVETDDPGAYELARMRHSAAHLMAEAVQEIFPDAKFAIGPAIEHGFYYDIDLPRSLTPDDLVDIEKRMRQHRNRAEPFERRSISRQEALMTFGDNPYKVELIEGFPEGEEITTYRQGEFLDLCRGPHVATTADIGPFKLQSVAGAYWRGDERRPMLQRIYGTAWPTQEELDAHLHRLEEAQRRDHRRLGRELDLFSVNEEIGAGLILWHPRGAMVRYLVEQYEQREQLARGYDLVYTPHIASAKIYERSGHLETYAENMYSPISIEEQDYYLKPMNCPGHIMIYKSSTRSYRDLPIRLAELGTVYRYERSGTLHGMLRVRGFTQDDSHIFCTPDQIGSEVEGVIDLAEHMAATFGYEFQAYLATRPEKAIGDEATWERATDALRQAMERRGLAYKTDVGGGAFYGPKIDIKWVDALGREWTGPTIQVDFNLPERFDVQYIGEDGERHRVAMIHRTLLGSMERFVGGLIEHYAGNFPAWLAPVQVMIVPIADGQIEAATTVQSRLVAAGLRVEVDASSNRMQQKIRAAQLQKVPYMLVIGKREMESGHVAVRLRSGEDLGAMTVDDFLATVLPVVESKLLTLTATPGE</sequence>
<dbReference type="GO" id="GO:0005737">
    <property type="term" value="C:cytoplasm"/>
    <property type="evidence" value="ECO:0007669"/>
    <property type="project" value="UniProtKB-SubCell"/>
</dbReference>
<dbReference type="Pfam" id="PF03129">
    <property type="entry name" value="HGTP_anticodon"/>
    <property type="match status" value="1"/>
</dbReference>
<evidence type="ECO:0000256" key="3">
    <source>
        <dbReference type="ARBA" id="ARBA00022555"/>
    </source>
</evidence>
<keyword evidence="8 13" id="KW-0067">ATP-binding</keyword>
<evidence type="ECO:0000259" key="14">
    <source>
        <dbReference type="PROSITE" id="PS50862"/>
    </source>
</evidence>
<dbReference type="CDD" id="cd00860">
    <property type="entry name" value="ThrRS_anticodon"/>
    <property type="match status" value="1"/>
</dbReference>
<feature type="binding site" evidence="13">
    <location>
        <position position="292"/>
    </location>
    <ligand>
        <name>Zn(2+)</name>
        <dbReference type="ChEBI" id="CHEBI:29105"/>
        <note>catalytic</note>
    </ligand>
</feature>
<keyword evidence="9 13" id="KW-0694">RNA-binding</keyword>
<dbReference type="SUPFAM" id="SSF55186">
    <property type="entry name" value="ThrRS/AlaRS common domain"/>
    <property type="match status" value="1"/>
</dbReference>
<dbReference type="InterPro" id="IPR012947">
    <property type="entry name" value="tRNA_SAD"/>
</dbReference>
<reference evidence="15" key="1">
    <citation type="submission" date="2020-02" db="EMBL/GenBank/DDBJ databases">
        <authorList>
            <person name="Meier V. D."/>
        </authorList>
    </citation>
    <scope>NUCLEOTIDE SEQUENCE</scope>
    <source>
        <strain evidence="15">AVDCRST_MAG70</strain>
    </source>
</reference>
<dbReference type="GO" id="GO:0005524">
    <property type="term" value="F:ATP binding"/>
    <property type="evidence" value="ECO:0007669"/>
    <property type="project" value="UniProtKB-UniRule"/>
</dbReference>
<dbReference type="PANTHER" id="PTHR11451:SF44">
    <property type="entry name" value="THREONINE--TRNA LIGASE, CHLOROPLASTIC_MITOCHONDRIAL 2"/>
    <property type="match status" value="1"/>
</dbReference>
<evidence type="ECO:0000256" key="11">
    <source>
        <dbReference type="ARBA" id="ARBA00023146"/>
    </source>
</evidence>
<dbReference type="HAMAP" id="MF_00184">
    <property type="entry name" value="Thr_tRNA_synth"/>
    <property type="match status" value="1"/>
</dbReference>
<dbReference type="FunFam" id="3.30.930.10:FF:000002">
    <property type="entry name" value="Threonine--tRNA ligase"/>
    <property type="match status" value="1"/>
</dbReference>
<evidence type="ECO:0000256" key="8">
    <source>
        <dbReference type="ARBA" id="ARBA00022840"/>
    </source>
</evidence>
<dbReference type="SUPFAM" id="SSF55681">
    <property type="entry name" value="Class II aaRS and biotin synthetases"/>
    <property type="match status" value="1"/>
</dbReference>
<protein>
    <recommendedName>
        <fullName evidence="13">Threonine--tRNA ligase</fullName>
        <ecNumber evidence="13">6.1.1.3</ecNumber>
    </recommendedName>
    <alternativeName>
        <fullName evidence="13">Threonyl-tRNA synthetase</fullName>
        <shortName evidence="13">ThrRS</shortName>
    </alternativeName>
</protein>
<evidence type="ECO:0000256" key="12">
    <source>
        <dbReference type="ARBA" id="ARBA00049515"/>
    </source>
</evidence>
<dbReference type="InterPro" id="IPR018163">
    <property type="entry name" value="Thr/Ala-tRNA-synth_IIc_edit"/>
</dbReference>
<dbReference type="CDD" id="cd00771">
    <property type="entry name" value="ThrRS_core"/>
    <property type="match status" value="1"/>
</dbReference>
<comment type="caution">
    <text evidence="13">Lacks conserved residue(s) required for the propagation of feature annotation.</text>
</comment>
<dbReference type="InterPro" id="IPR002320">
    <property type="entry name" value="Thr-tRNA-ligase_IIa"/>
</dbReference>
<dbReference type="InterPro" id="IPR006195">
    <property type="entry name" value="aa-tRNA-synth_II"/>
</dbReference>
<keyword evidence="7 13" id="KW-0862">Zinc</keyword>
<dbReference type="EMBL" id="CADCWH010000256">
    <property type="protein sequence ID" value="CAA9560241.1"/>
    <property type="molecule type" value="Genomic_DNA"/>
</dbReference>
<dbReference type="SUPFAM" id="SSF52954">
    <property type="entry name" value="Class II aaRS ABD-related"/>
    <property type="match status" value="1"/>
</dbReference>
<keyword evidence="2 13" id="KW-0963">Cytoplasm</keyword>
<dbReference type="InterPro" id="IPR045864">
    <property type="entry name" value="aa-tRNA-synth_II/BPL/LPL"/>
</dbReference>
<dbReference type="Pfam" id="PF07973">
    <property type="entry name" value="tRNA_SAD"/>
    <property type="match status" value="1"/>
</dbReference>
<dbReference type="Gene3D" id="3.30.980.10">
    <property type="entry name" value="Threonyl-trna Synthetase, Chain A, domain 2"/>
    <property type="match status" value="1"/>
</dbReference>
<dbReference type="Gene3D" id="3.30.54.20">
    <property type="match status" value="1"/>
</dbReference>
<dbReference type="PRINTS" id="PR01047">
    <property type="entry name" value="TRNASYNTHTHR"/>
</dbReference>
<dbReference type="GO" id="GO:0000049">
    <property type="term" value="F:tRNA binding"/>
    <property type="evidence" value="ECO:0007669"/>
    <property type="project" value="UniProtKB-KW"/>
</dbReference>
<comment type="catalytic activity">
    <reaction evidence="12 13">
        <text>tRNA(Thr) + L-threonine + ATP = L-threonyl-tRNA(Thr) + AMP + diphosphate + H(+)</text>
        <dbReference type="Rhea" id="RHEA:24624"/>
        <dbReference type="Rhea" id="RHEA-COMP:9670"/>
        <dbReference type="Rhea" id="RHEA-COMP:9704"/>
        <dbReference type="ChEBI" id="CHEBI:15378"/>
        <dbReference type="ChEBI" id="CHEBI:30616"/>
        <dbReference type="ChEBI" id="CHEBI:33019"/>
        <dbReference type="ChEBI" id="CHEBI:57926"/>
        <dbReference type="ChEBI" id="CHEBI:78442"/>
        <dbReference type="ChEBI" id="CHEBI:78534"/>
        <dbReference type="ChEBI" id="CHEBI:456215"/>
        <dbReference type="EC" id="6.1.1.3"/>
    </reaction>
</comment>
<evidence type="ECO:0000256" key="10">
    <source>
        <dbReference type="ARBA" id="ARBA00022917"/>
    </source>
</evidence>
<dbReference type="AlphaFoldDB" id="A0A6J4UT65"/>
<dbReference type="Gene3D" id="3.40.50.800">
    <property type="entry name" value="Anticodon-binding domain"/>
    <property type="match status" value="1"/>
</dbReference>
<evidence type="ECO:0000256" key="7">
    <source>
        <dbReference type="ARBA" id="ARBA00022833"/>
    </source>
</evidence>
<feature type="binding site" evidence="13">
    <location>
        <position position="343"/>
    </location>
    <ligand>
        <name>Zn(2+)</name>
        <dbReference type="ChEBI" id="CHEBI:29105"/>
        <note>catalytic</note>
    </ligand>
</feature>
<comment type="cofactor">
    <cofactor evidence="13">
        <name>Zn(2+)</name>
        <dbReference type="ChEBI" id="CHEBI:29105"/>
    </cofactor>
    <text evidence="13">Binds 1 zinc ion per subunit.</text>
</comment>
<evidence type="ECO:0000313" key="15">
    <source>
        <dbReference type="EMBL" id="CAA9560241.1"/>
    </source>
</evidence>
<keyword evidence="4 13" id="KW-0436">Ligase</keyword>
<comment type="subcellular location">
    <subcellularLocation>
        <location evidence="13">Cytoplasm</location>
    </subcellularLocation>
</comment>
<evidence type="ECO:0000256" key="5">
    <source>
        <dbReference type="ARBA" id="ARBA00022723"/>
    </source>
</evidence>
<evidence type="ECO:0000256" key="13">
    <source>
        <dbReference type="HAMAP-Rule" id="MF_00184"/>
    </source>
</evidence>
<keyword evidence="6 13" id="KW-0547">Nucleotide-binding</keyword>
<keyword evidence="10 13" id="KW-0648">Protein biosynthesis</keyword>
<dbReference type="SMART" id="SM00863">
    <property type="entry name" value="tRNA_SAD"/>
    <property type="match status" value="1"/>
</dbReference>
<dbReference type="InterPro" id="IPR036621">
    <property type="entry name" value="Anticodon-bd_dom_sf"/>
</dbReference>
<evidence type="ECO:0000256" key="6">
    <source>
        <dbReference type="ARBA" id="ARBA00022741"/>
    </source>
</evidence>
<dbReference type="Gene3D" id="3.30.930.10">
    <property type="entry name" value="Bira Bifunctional Protein, Domain 2"/>
    <property type="match status" value="1"/>
</dbReference>
<evidence type="ECO:0000256" key="1">
    <source>
        <dbReference type="ARBA" id="ARBA00008226"/>
    </source>
</evidence>
<dbReference type="InterPro" id="IPR047246">
    <property type="entry name" value="ThrRS_anticodon"/>
</dbReference>
<dbReference type="EC" id="6.1.1.3" evidence="13"/>